<dbReference type="InterPro" id="IPR003661">
    <property type="entry name" value="HisK_dim/P_dom"/>
</dbReference>
<evidence type="ECO:0000256" key="3">
    <source>
        <dbReference type="ARBA" id="ARBA00012438"/>
    </source>
</evidence>
<accession>A0ABW4W0X3</accession>
<dbReference type="SUPFAM" id="SSF55874">
    <property type="entry name" value="ATPase domain of HSP90 chaperone/DNA topoisomerase II/histidine kinase"/>
    <property type="match status" value="1"/>
</dbReference>
<dbReference type="InterPro" id="IPR036097">
    <property type="entry name" value="HisK_dim/P_sf"/>
</dbReference>
<reference evidence="19" key="1">
    <citation type="journal article" date="2019" name="Int. J. Syst. Evol. Microbiol.">
        <title>The Global Catalogue of Microorganisms (GCM) 10K type strain sequencing project: providing services to taxonomists for standard genome sequencing and annotation.</title>
        <authorList>
            <consortium name="The Broad Institute Genomics Platform"/>
            <consortium name="The Broad Institute Genome Sequencing Center for Infectious Disease"/>
            <person name="Wu L."/>
            <person name="Ma J."/>
        </authorList>
    </citation>
    <scope>NUCLEOTIDE SEQUENCE [LARGE SCALE GENOMIC DNA]</scope>
    <source>
        <strain evidence="19">R28</strain>
    </source>
</reference>
<evidence type="ECO:0000256" key="10">
    <source>
        <dbReference type="ARBA" id="ARBA00022777"/>
    </source>
</evidence>
<evidence type="ECO:0000256" key="14">
    <source>
        <dbReference type="ARBA" id="ARBA00023136"/>
    </source>
</evidence>
<dbReference type="PANTHER" id="PTHR45528">
    <property type="entry name" value="SENSOR HISTIDINE KINASE CPXA"/>
    <property type="match status" value="1"/>
</dbReference>
<sequence length="443" mass="50176">MKLKTKIQLFSSLFMFVLILIINISVYFLFHQVSVDSELEELTSQTNTMLESLHENQDITQGELLKAFLPTDGMIRVIPEDGEALVHTKDKAYVDLPGEYVTKESKRIVSLDEGEFAVITKPIIWGDGEVVTLQVSKHLRTLTENMTVLLYVLVLASFIILIPTIVAGNVLSSFLLKPIQLLMQTMKENTAHNKWEKIEVNNRSKDELYEMEMAYNNMIDKLKENYEKQEIFVSDASHELKTPISIVKSYAQLMEKRGLDKPELFQESVQTINAEADRMHKLVEQMLSLAKNKEETGDEQIDIISLCKETIASFRGAYEREIQLQSSLDVLYVNGNTAQLKQILYILIDNGLKYSDNEVQVQISTEADEAILQVRDYGQGIPESDQLRIFDRFYRVDKARSRDTGGTGLGLAIAKAIAESHQGKLTLESTPGKGSTFILKLPI</sequence>
<dbReference type="PANTHER" id="PTHR45528:SF1">
    <property type="entry name" value="SENSOR HISTIDINE KINASE CPXA"/>
    <property type="match status" value="1"/>
</dbReference>
<evidence type="ECO:0000256" key="1">
    <source>
        <dbReference type="ARBA" id="ARBA00000085"/>
    </source>
</evidence>
<keyword evidence="6" id="KW-0597">Phosphoprotein</keyword>
<keyword evidence="19" id="KW-1185">Reference proteome</keyword>
<dbReference type="PROSITE" id="PS50885">
    <property type="entry name" value="HAMP"/>
    <property type="match status" value="1"/>
</dbReference>
<dbReference type="EC" id="2.7.13.3" evidence="3"/>
<keyword evidence="12 15" id="KW-1133">Transmembrane helix</keyword>
<dbReference type="InterPro" id="IPR004358">
    <property type="entry name" value="Sig_transdc_His_kin-like_C"/>
</dbReference>
<dbReference type="SMART" id="SM00387">
    <property type="entry name" value="HATPase_c"/>
    <property type="match status" value="1"/>
</dbReference>
<protein>
    <recommendedName>
        <fullName evidence="4">Signal transduction histidine-protein kinase ArlS</fullName>
        <ecNumber evidence="3">2.7.13.3</ecNumber>
    </recommendedName>
</protein>
<name>A0ABW4W0X3_9BACI</name>
<dbReference type="Pfam" id="PF00512">
    <property type="entry name" value="HisKA"/>
    <property type="match status" value="1"/>
</dbReference>
<keyword evidence="13" id="KW-0902">Two-component regulatory system</keyword>
<organism evidence="18 19">
    <name type="scientific">Ornithinibacillus salinisoli</name>
    <dbReference type="NCBI Taxonomy" id="1848459"/>
    <lineage>
        <taxon>Bacteria</taxon>
        <taxon>Bacillati</taxon>
        <taxon>Bacillota</taxon>
        <taxon>Bacilli</taxon>
        <taxon>Bacillales</taxon>
        <taxon>Bacillaceae</taxon>
        <taxon>Ornithinibacillus</taxon>
    </lineage>
</organism>
<keyword evidence="5" id="KW-1003">Cell membrane</keyword>
<feature type="transmembrane region" description="Helical" evidence="15">
    <location>
        <begin position="12"/>
        <end position="30"/>
    </location>
</feature>
<dbReference type="EMBL" id="JBHUHQ010000012">
    <property type="protein sequence ID" value="MFD2043875.1"/>
    <property type="molecule type" value="Genomic_DNA"/>
</dbReference>
<evidence type="ECO:0000313" key="18">
    <source>
        <dbReference type="EMBL" id="MFD2043875.1"/>
    </source>
</evidence>
<dbReference type="InterPro" id="IPR005467">
    <property type="entry name" value="His_kinase_dom"/>
</dbReference>
<dbReference type="SUPFAM" id="SSF47384">
    <property type="entry name" value="Homodimeric domain of signal transducing histidine kinase"/>
    <property type="match status" value="1"/>
</dbReference>
<dbReference type="Gene3D" id="6.10.340.10">
    <property type="match status" value="1"/>
</dbReference>
<gene>
    <name evidence="18" type="ORF">ACFSJF_06355</name>
</gene>
<dbReference type="InterPro" id="IPR041610">
    <property type="entry name" value="ArlS_N"/>
</dbReference>
<dbReference type="CDD" id="cd00075">
    <property type="entry name" value="HATPase"/>
    <property type="match status" value="1"/>
</dbReference>
<dbReference type="PRINTS" id="PR00344">
    <property type="entry name" value="BCTRLSENSOR"/>
</dbReference>
<dbReference type="Gene3D" id="1.10.287.130">
    <property type="match status" value="1"/>
</dbReference>
<dbReference type="InterPro" id="IPR003594">
    <property type="entry name" value="HATPase_dom"/>
</dbReference>
<dbReference type="InterPro" id="IPR036890">
    <property type="entry name" value="HATPase_C_sf"/>
</dbReference>
<keyword evidence="7" id="KW-0808">Transferase</keyword>
<keyword evidence="9" id="KW-0547">Nucleotide-binding</keyword>
<evidence type="ECO:0000256" key="12">
    <source>
        <dbReference type="ARBA" id="ARBA00022989"/>
    </source>
</evidence>
<comment type="subcellular location">
    <subcellularLocation>
        <location evidence="2">Cell membrane</location>
        <topology evidence="2">Multi-pass membrane protein</topology>
    </subcellularLocation>
</comment>
<dbReference type="GO" id="GO:0005524">
    <property type="term" value="F:ATP binding"/>
    <property type="evidence" value="ECO:0007669"/>
    <property type="project" value="UniProtKB-KW"/>
</dbReference>
<dbReference type="InterPro" id="IPR050398">
    <property type="entry name" value="HssS/ArlS-like"/>
</dbReference>
<evidence type="ECO:0000259" key="17">
    <source>
        <dbReference type="PROSITE" id="PS50885"/>
    </source>
</evidence>
<feature type="transmembrane region" description="Helical" evidence="15">
    <location>
        <begin position="148"/>
        <end position="176"/>
    </location>
</feature>
<evidence type="ECO:0000256" key="11">
    <source>
        <dbReference type="ARBA" id="ARBA00022840"/>
    </source>
</evidence>
<dbReference type="Proteomes" id="UP001597383">
    <property type="component" value="Unassembled WGS sequence"/>
</dbReference>
<evidence type="ECO:0000256" key="6">
    <source>
        <dbReference type="ARBA" id="ARBA00022553"/>
    </source>
</evidence>
<keyword evidence="14 15" id="KW-0472">Membrane</keyword>
<comment type="caution">
    <text evidence="18">The sequence shown here is derived from an EMBL/GenBank/DDBJ whole genome shotgun (WGS) entry which is preliminary data.</text>
</comment>
<keyword evidence="10" id="KW-0418">Kinase</keyword>
<evidence type="ECO:0000259" key="16">
    <source>
        <dbReference type="PROSITE" id="PS50109"/>
    </source>
</evidence>
<dbReference type="CDD" id="cd00082">
    <property type="entry name" value="HisKA"/>
    <property type="match status" value="1"/>
</dbReference>
<evidence type="ECO:0000256" key="7">
    <source>
        <dbReference type="ARBA" id="ARBA00022679"/>
    </source>
</evidence>
<evidence type="ECO:0000256" key="4">
    <source>
        <dbReference type="ARBA" id="ARBA00015735"/>
    </source>
</evidence>
<dbReference type="RefSeq" id="WP_377555963.1">
    <property type="nucleotide sequence ID" value="NZ_JBHUHQ010000012.1"/>
</dbReference>
<keyword evidence="11 18" id="KW-0067">ATP-binding</keyword>
<evidence type="ECO:0000256" key="2">
    <source>
        <dbReference type="ARBA" id="ARBA00004651"/>
    </source>
</evidence>
<dbReference type="InterPro" id="IPR003660">
    <property type="entry name" value="HAMP_dom"/>
</dbReference>
<dbReference type="SMART" id="SM00388">
    <property type="entry name" value="HisKA"/>
    <property type="match status" value="1"/>
</dbReference>
<evidence type="ECO:0000256" key="9">
    <source>
        <dbReference type="ARBA" id="ARBA00022741"/>
    </source>
</evidence>
<evidence type="ECO:0000313" key="19">
    <source>
        <dbReference type="Proteomes" id="UP001597383"/>
    </source>
</evidence>
<comment type="catalytic activity">
    <reaction evidence="1">
        <text>ATP + protein L-histidine = ADP + protein N-phospho-L-histidine.</text>
        <dbReference type="EC" id="2.7.13.3"/>
    </reaction>
</comment>
<evidence type="ECO:0000256" key="15">
    <source>
        <dbReference type="SAM" id="Phobius"/>
    </source>
</evidence>
<dbReference type="Pfam" id="PF18719">
    <property type="entry name" value="ArlS_N"/>
    <property type="match status" value="1"/>
</dbReference>
<keyword evidence="8 15" id="KW-0812">Transmembrane</keyword>
<dbReference type="Pfam" id="PF02518">
    <property type="entry name" value="HATPase_c"/>
    <property type="match status" value="1"/>
</dbReference>
<proteinExistence type="predicted"/>
<dbReference type="Gene3D" id="3.30.565.10">
    <property type="entry name" value="Histidine kinase-like ATPase, C-terminal domain"/>
    <property type="match status" value="1"/>
</dbReference>
<evidence type="ECO:0000256" key="13">
    <source>
        <dbReference type="ARBA" id="ARBA00023012"/>
    </source>
</evidence>
<evidence type="ECO:0000256" key="8">
    <source>
        <dbReference type="ARBA" id="ARBA00022692"/>
    </source>
</evidence>
<feature type="domain" description="HAMP" evidence="17">
    <location>
        <begin position="173"/>
        <end position="227"/>
    </location>
</feature>
<feature type="domain" description="Histidine kinase" evidence="16">
    <location>
        <begin position="235"/>
        <end position="443"/>
    </location>
</feature>
<dbReference type="PROSITE" id="PS50109">
    <property type="entry name" value="HIS_KIN"/>
    <property type="match status" value="1"/>
</dbReference>
<evidence type="ECO:0000256" key="5">
    <source>
        <dbReference type="ARBA" id="ARBA00022475"/>
    </source>
</evidence>